<dbReference type="PANTHER" id="PTHR40037">
    <property type="entry name" value="PHOSPHOESTERASE YJCG-RELATED"/>
    <property type="match status" value="1"/>
</dbReference>
<gene>
    <name evidence="1" type="ORF">LWF01_12105</name>
</gene>
<proteinExistence type="predicted"/>
<dbReference type="GO" id="GO:0016874">
    <property type="term" value="F:ligase activity"/>
    <property type="evidence" value="ECO:0007669"/>
    <property type="project" value="UniProtKB-KW"/>
</dbReference>
<evidence type="ECO:0000313" key="2">
    <source>
        <dbReference type="Proteomes" id="UP001209083"/>
    </source>
</evidence>
<dbReference type="InterPro" id="IPR050580">
    <property type="entry name" value="2H_phosphoesterase_YjcG-like"/>
</dbReference>
<dbReference type="Gene3D" id="3.90.1140.10">
    <property type="entry name" value="Cyclic phosphodiesterase"/>
    <property type="match status" value="1"/>
</dbReference>
<sequence length="175" mass="19542">MTVTGELTIGVSLEIPEPLGSKLQHMRRSFGDPRADDIPTHVTLVPPTPVPAASWDVVRERLRAVADDYSPFIMQLRGTGTFRPVSPVVFVAIARGISDCQILSERLRTGELQQQLNFPYHPHVTVAHELDDDQLDIASDALADFEFTFMAHGFGAYIHGEDGRWRLEDRFSFGP</sequence>
<dbReference type="PANTHER" id="PTHR40037:SF1">
    <property type="entry name" value="PHOSPHOESTERASE SAOUHSC_00951-RELATED"/>
    <property type="match status" value="1"/>
</dbReference>
<keyword evidence="1" id="KW-0436">Ligase</keyword>
<dbReference type="Proteomes" id="UP001209083">
    <property type="component" value="Chromosome"/>
</dbReference>
<organism evidence="1 2">
    <name type="scientific">Saxibacter everestensis</name>
    <dbReference type="NCBI Taxonomy" id="2909229"/>
    <lineage>
        <taxon>Bacteria</taxon>
        <taxon>Bacillati</taxon>
        <taxon>Actinomycetota</taxon>
        <taxon>Actinomycetes</taxon>
        <taxon>Micrococcales</taxon>
        <taxon>Brevibacteriaceae</taxon>
        <taxon>Saxibacter</taxon>
    </lineage>
</organism>
<dbReference type="RefSeq" id="WP_349637638.1">
    <property type="nucleotide sequence ID" value="NZ_CP090958.1"/>
</dbReference>
<protein>
    <submittedName>
        <fullName evidence="1">2'-5' RNA ligase family protein</fullName>
    </submittedName>
</protein>
<dbReference type="InterPro" id="IPR009097">
    <property type="entry name" value="Cyclic_Pdiesterase"/>
</dbReference>
<dbReference type="EMBL" id="CP090958">
    <property type="protein sequence ID" value="WGW10855.1"/>
    <property type="molecule type" value="Genomic_DNA"/>
</dbReference>
<evidence type="ECO:0000313" key="1">
    <source>
        <dbReference type="EMBL" id="WGW10855.1"/>
    </source>
</evidence>
<keyword evidence="2" id="KW-1185">Reference proteome</keyword>
<accession>A0ABY8QQZ4</accession>
<reference evidence="1 2" key="1">
    <citation type="submission" date="2023-05" db="EMBL/GenBank/DDBJ databases">
        <title>Lithophilousrod everest ZFBP1038 complete genpme.</title>
        <authorList>
            <person name="Tian M."/>
        </authorList>
    </citation>
    <scope>NUCLEOTIDE SEQUENCE [LARGE SCALE GENOMIC DNA]</scope>
    <source>
        <strain evidence="1 2">ZFBP1038</strain>
    </source>
</reference>
<dbReference type="SUPFAM" id="SSF55144">
    <property type="entry name" value="LigT-like"/>
    <property type="match status" value="1"/>
</dbReference>
<dbReference type="Pfam" id="PF13563">
    <property type="entry name" value="2_5_RNA_ligase2"/>
    <property type="match status" value="1"/>
</dbReference>
<name>A0ABY8QQZ4_9MICO</name>